<evidence type="ECO:0000313" key="1">
    <source>
        <dbReference type="EMBL" id="CEL08367.1"/>
    </source>
</evidence>
<protein>
    <submittedName>
        <fullName evidence="1">Uncharacterized protein</fullName>
    </submittedName>
</protein>
<sequence length="181" mass="19627">MIPVAILSSGNVRTCGPSVTEACIRPNIPSQITFLGGGHRDQQFSTALEALKIQLSRLPVILSNQILVSHSSSPCDTPYFGHLKSSLHTEHLSLPLGIRLSFNGSVWGPKVAKSSYTLLQTCQEQNQQATSGGVAQDCLTACGHQKGVKVPLSKPMMQYHATPGLRETIPKHNLELFQRQS</sequence>
<dbReference type="Proteomes" id="UP000054771">
    <property type="component" value="Unassembled WGS sequence"/>
</dbReference>
<accession>A0A0U5GEY1</accession>
<name>A0A0U5GEY1_ASPCI</name>
<keyword evidence="2" id="KW-1185">Reference proteome</keyword>
<dbReference type="AlphaFoldDB" id="A0A0U5GEY1"/>
<organism evidence="1 2">
    <name type="scientific">Aspergillus calidoustus</name>
    <dbReference type="NCBI Taxonomy" id="454130"/>
    <lineage>
        <taxon>Eukaryota</taxon>
        <taxon>Fungi</taxon>
        <taxon>Dikarya</taxon>
        <taxon>Ascomycota</taxon>
        <taxon>Pezizomycotina</taxon>
        <taxon>Eurotiomycetes</taxon>
        <taxon>Eurotiomycetidae</taxon>
        <taxon>Eurotiales</taxon>
        <taxon>Aspergillaceae</taxon>
        <taxon>Aspergillus</taxon>
        <taxon>Aspergillus subgen. Nidulantes</taxon>
    </lineage>
</organism>
<reference evidence="2" key="1">
    <citation type="journal article" date="2016" name="Genome Announc.">
        <title>Draft genome sequences of fungus Aspergillus calidoustus.</title>
        <authorList>
            <person name="Horn F."/>
            <person name="Linde J."/>
            <person name="Mattern D.J."/>
            <person name="Walther G."/>
            <person name="Guthke R."/>
            <person name="Scherlach K."/>
            <person name="Martin K."/>
            <person name="Brakhage A.A."/>
            <person name="Petzke L."/>
            <person name="Valiante V."/>
        </authorList>
    </citation>
    <scope>NUCLEOTIDE SEQUENCE [LARGE SCALE GENOMIC DNA]</scope>
    <source>
        <strain evidence="2">SF006504</strain>
    </source>
</reference>
<dbReference type="EMBL" id="CDMC01000011">
    <property type="protein sequence ID" value="CEL08367.1"/>
    <property type="molecule type" value="Genomic_DNA"/>
</dbReference>
<gene>
    <name evidence="1" type="ORF">ASPCAL11518</name>
</gene>
<proteinExistence type="predicted"/>
<evidence type="ECO:0000313" key="2">
    <source>
        <dbReference type="Proteomes" id="UP000054771"/>
    </source>
</evidence>